<dbReference type="OrthoDB" id="3261081at2"/>
<comment type="caution">
    <text evidence="3">The sequence shown here is derived from an EMBL/GenBank/DDBJ whole genome shotgun (WGS) entry which is preliminary data.</text>
</comment>
<evidence type="ECO:0008006" key="5">
    <source>
        <dbReference type="Google" id="ProtNLM"/>
    </source>
</evidence>
<feature type="transmembrane region" description="Helical" evidence="2">
    <location>
        <begin position="12"/>
        <end position="31"/>
    </location>
</feature>
<protein>
    <recommendedName>
        <fullName evidence="5">FAR-17a/AIG1-like protein</fullName>
    </recommendedName>
</protein>
<sequence>MHNSALPPQRVPAGVLAGVTLWRLAVATCAFTGGRTHEPRSPWLRGATSVLLLLVCVTFLGVIEGGLDDTWSLFEHLVTPLVVLVDLVAVGRSQANVRWWHPLTWVVFPAAYLVYFIAADPGLYGSFLDPDAADFVGVVAAFLAAFLAAVVAAGYVLYAVLKLKTAIAHAASPQTQWQPAQQWPGQPAQWAQPRQLQYPYPQQGRRP</sequence>
<feature type="transmembrane region" description="Helical" evidence="2">
    <location>
        <begin position="135"/>
        <end position="161"/>
    </location>
</feature>
<evidence type="ECO:0000256" key="1">
    <source>
        <dbReference type="SAM" id="MobiDB-lite"/>
    </source>
</evidence>
<dbReference type="Proteomes" id="UP000294927">
    <property type="component" value="Unassembled WGS sequence"/>
</dbReference>
<evidence type="ECO:0000256" key="2">
    <source>
        <dbReference type="SAM" id="Phobius"/>
    </source>
</evidence>
<keyword evidence="4" id="KW-1185">Reference proteome</keyword>
<feature type="transmembrane region" description="Helical" evidence="2">
    <location>
        <begin position="103"/>
        <end position="123"/>
    </location>
</feature>
<keyword evidence="2" id="KW-0472">Membrane</keyword>
<proteinExistence type="predicted"/>
<keyword evidence="2" id="KW-0812">Transmembrane</keyword>
<feature type="transmembrane region" description="Helical" evidence="2">
    <location>
        <begin position="73"/>
        <end position="91"/>
    </location>
</feature>
<evidence type="ECO:0000313" key="4">
    <source>
        <dbReference type="Proteomes" id="UP000294927"/>
    </source>
</evidence>
<organism evidence="3 4">
    <name type="scientific">Actinophytocola oryzae</name>
    <dbReference type="NCBI Taxonomy" id="502181"/>
    <lineage>
        <taxon>Bacteria</taxon>
        <taxon>Bacillati</taxon>
        <taxon>Actinomycetota</taxon>
        <taxon>Actinomycetes</taxon>
        <taxon>Pseudonocardiales</taxon>
        <taxon>Pseudonocardiaceae</taxon>
    </lineage>
</organism>
<feature type="transmembrane region" description="Helical" evidence="2">
    <location>
        <begin position="43"/>
        <end position="67"/>
    </location>
</feature>
<name>A0A4R7VHT4_9PSEU</name>
<dbReference type="RefSeq" id="WP_133904933.1">
    <property type="nucleotide sequence ID" value="NZ_SOCP01000008.1"/>
</dbReference>
<feature type="region of interest" description="Disordered" evidence="1">
    <location>
        <begin position="178"/>
        <end position="207"/>
    </location>
</feature>
<gene>
    <name evidence="3" type="ORF">CLV71_108263</name>
</gene>
<dbReference type="EMBL" id="SOCP01000008">
    <property type="protein sequence ID" value="TDV48902.1"/>
    <property type="molecule type" value="Genomic_DNA"/>
</dbReference>
<accession>A0A4R7VHT4</accession>
<evidence type="ECO:0000313" key="3">
    <source>
        <dbReference type="EMBL" id="TDV48902.1"/>
    </source>
</evidence>
<keyword evidence="2" id="KW-1133">Transmembrane helix</keyword>
<reference evidence="3 4" key="1">
    <citation type="submission" date="2019-03" db="EMBL/GenBank/DDBJ databases">
        <title>Genomic Encyclopedia of Archaeal and Bacterial Type Strains, Phase II (KMG-II): from individual species to whole genera.</title>
        <authorList>
            <person name="Goeker M."/>
        </authorList>
    </citation>
    <scope>NUCLEOTIDE SEQUENCE [LARGE SCALE GENOMIC DNA]</scope>
    <source>
        <strain evidence="3 4">DSM 45499</strain>
    </source>
</reference>
<dbReference type="AlphaFoldDB" id="A0A4R7VHT4"/>